<dbReference type="GO" id="GO:0003964">
    <property type="term" value="F:RNA-directed DNA polymerase activity"/>
    <property type="evidence" value="ECO:0007669"/>
    <property type="project" value="UniProtKB-KW"/>
</dbReference>
<dbReference type="PANTHER" id="PTHR34047:SF8">
    <property type="entry name" value="PROTEIN YKFC"/>
    <property type="match status" value="1"/>
</dbReference>
<name>A0A1T4VMJ0_9FIRM</name>
<evidence type="ECO:0000313" key="3">
    <source>
        <dbReference type="Proteomes" id="UP000190814"/>
    </source>
</evidence>
<dbReference type="STRING" id="39495.SAMN02745111_01184"/>
<protein>
    <submittedName>
        <fullName evidence="2">Reverse transcriptase (RNA-dependent DNA polymerase)</fullName>
    </submittedName>
</protein>
<sequence length="404" mass="48356">MEIIQKLQNHSLWMDFLNYKIARGDMRKRDQEDLTEFVVQREYLELVSRLQEGQEMSIPRIIEVNKNGVKKKRVVFSFEREENYFLKMLAYLLKEYDGLFCDNLYSFRNDTGVKKAIWKIVSNENFYESYSYKVDINDYFNSINVDRVLEELKERLPNEKWLYGFLKRLLKNPYALKDGTKVTIKKGVMAGTPTACFLANLYLCDMDKYFMDRKVVYARYSDDIIVFSNSAESIIKYENVVKDYLNNYELKVNPAKEIRTEPGEKIEFLGFAFAGKEINVSDIAEKKIKAKIKRKARALYRWKVRKSASDERTARAFIRYLNNKFYHNAIRGEITWCRWYFPLITTDDRIRRIDEYAVQNIRYLYTGKHGKKNFDLKYESIKEMGYRSLVNNFWKYKNGKYEEG</sequence>
<organism evidence="2 3">
    <name type="scientific">Eubacterium uniforme</name>
    <dbReference type="NCBI Taxonomy" id="39495"/>
    <lineage>
        <taxon>Bacteria</taxon>
        <taxon>Bacillati</taxon>
        <taxon>Bacillota</taxon>
        <taxon>Clostridia</taxon>
        <taxon>Eubacteriales</taxon>
        <taxon>Eubacteriaceae</taxon>
        <taxon>Eubacterium</taxon>
    </lineage>
</organism>
<dbReference type="PROSITE" id="PS50878">
    <property type="entry name" value="RT_POL"/>
    <property type="match status" value="1"/>
</dbReference>
<dbReference type="InterPro" id="IPR051083">
    <property type="entry name" value="GrpII_Intron_Splice-Mob/Def"/>
</dbReference>
<evidence type="ECO:0000259" key="1">
    <source>
        <dbReference type="PROSITE" id="PS50878"/>
    </source>
</evidence>
<accession>A0A1T4VMJ0</accession>
<dbReference type="InterPro" id="IPR043502">
    <property type="entry name" value="DNA/RNA_pol_sf"/>
</dbReference>
<reference evidence="2 3" key="1">
    <citation type="submission" date="2017-02" db="EMBL/GenBank/DDBJ databases">
        <authorList>
            <person name="Peterson S.W."/>
        </authorList>
    </citation>
    <scope>NUCLEOTIDE SEQUENCE [LARGE SCALE GENOMIC DNA]</scope>
    <source>
        <strain evidence="2 3">ATCC 35992</strain>
    </source>
</reference>
<keyword evidence="3" id="KW-1185">Reference proteome</keyword>
<keyword evidence="2" id="KW-0695">RNA-directed DNA polymerase</keyword>
<gene>
    <name evidence="2" type="ORF">SAMN02745111_01184</name>
</gene>
<keyword evidence="2" id="KW-0548">Nucleotidyltransferase</keyword>
<dbReference type="Pfam" id="PF00078">
    <property type="entry name" value="RVT_1"/>
    <property type="match status" value="1"/>
</dbReference>
<proteinExistence type="predicted"/>
<dbReference type="InterPro" id="IPR000477">
    <property type="entry name" value="RT_dom"/>
</dbReference>
<dbReference type="AlphaFoldDB" id="A0A1T4VMJ0"/>
<evidence type="ECO:0000313" key="2">
    <source>
        <dbReference type="EMBL" id="SKA65741.1"/>
    </source>
</evidence>
<dbReference type="Proteomes" id="UP000190814">
    <property type="component" value="Unassembled WGS sequence"/>
</dbReference>
<dbReference type="EMBL" id="FUXZ01000006">
    <property type="protein sequence ID" value="SKA65741.1"/>
    <property type="molecule type" value="Genomic_DNA"/>
</dbReference>
<dbReference type="PANTHER" id="PTHR34047">
    <property type="entry name" value="NUCLEAR INTRON MATURASE 1, MITOCHONDRIAL-RELATED"/>
    <property type="match status" value="1"/>
</dbReference>
<dbReference type="SUPFAM" id="SSF56672">
    <property type="entry name" value="DNA/RNA polymerases"/>
    <property type="match status" value="1"/>
</dbReference>
<feature type="domain" description="Reverse transcriptase" evidence="1">
    <location>
        <begin position="1"/>
        <end position="273"/>
    </location>
</feature>
<keyword evidence="2" id="KW-0808">Transferase</keyword>